<evidence type="ECO:0000256" key="1">
    <source>
        <dbReference type="ARBA" id="ARBA00012417"/>
    </source>
</evidence>
<accession>A0A1I4S156</accession>
<evidence type="ECO:0000313" key="8">
    <source>
        <dbReference type="EMBL" id="SFM58227.1"/>
    </source>
</evidence>
<dbReference type="SUPFAM" id="SSF48019">
    <property type="entry name" value="post-AAA+ oligomerization domain-like"/>
    <property type="match status" value="1"/>
</dbReference>
<dbReference type="EMBL" id="FOTK01000039">
    <property type="protein sequence ID" value="SFM58227.1"/>
    <property type="molecule type" value="Genomic_DNA"/>
</dbReference>
<keyword evidence="9" id="KW-1185">Reference proteome</keyword>
<evidence type="ECO:0000256" key="6">
    <source>
        <dbReference type="ARBA" id="ARBA00034754"/>
    </source>
</evidence>
<keyword evidence="4" id="KW-0235">DNA replication</keyword>
<dbReference type="GO" id="GO:0003677">
    <property type="term" value="F:DNA binding"/>
    <property type="evidence" value="ECO:0007669"/>
    <property type="project" value="InterPro"/>
</dbReference>
<dbReference type="STRING" id="582667.SAMN05192568_103917"/>
<dbReference type="InterPro" id="IPR027417">
    <property type="entry name" value="P-loop_NTPase"/>
</dbReference>
<protein>
    <recommendedName>
        <fullName evidence="1">DNA-directed DNA polymerase</fullName>
        <ecNumber evidence="1">2.7.7.7</ecNumber>
    </recommendedName>
</protein>
<dbReference type="Gene3D" id="1.20.272.10">
    <property type="match status" value="1"/>
</dbReference>
<dbReference type="Gene3D" id="1.10.8.60">
    <property type="match status" value="1"/>
</dbReference>
<keyword evidence="3" id="KW-0548">Nucleotidyltransferase</keyword>
<dbReference type="AlphaFoldDB" id="A0A1I4S156"/>
<keyword evidence="5" id="KW-0239">DNA-directed DNA polymerase</keyword>
<dbReference type="PANTHER" id="PTHR34388">
    <property type="entry name" value="DNA POLYMERASE III SUBUNIT DELTA"/>
    <property type="match status" value="1"/>
</dbReference>
<dbReference type="GO" id="GO:0003887">
    <property type="term" value="F:DNA-directed DNA polymerase activity"/>
    <property type="evidence" value="ECO:0007669"/>
    <property type="project" value="UniProtKB-KW"/>
</dbReference>
<dbReference type="GO" id="GO:0006261">
    <property type="term" value="P:DNA-templated DNA replication"/>
    <property type="evidence" value="ECO:0007669"/>
    <property type="project" value="TreeGrafter"/>
</dbReference>
<dbReference type="Gene3D" id="3.40.50.300">
    <property type="entry name" value="P-loop containing nucleotide triphosphate hydrolases"/>
    <property type="match status" value="1"/>
</dbReference>
<sequence>MTAVKAGEIEGLIRRGPDPRIPVILVYGPDTGLVTERARKLAEDFVTDPGDPFALVRIDGDTLASDPGRLCDEAGTMGLFGGRRSIWVRPGSRNYAPAVEAVLAAEVADARIVVEAGDLAKNNPMRVLCERSPKALAIPCYADDERTLSDLIERTLQERGLRIDRAAREVLARSLGGDRRASLMEIEKLALYAGGGGPGDKVVTLDHVEAVTSDVAASVLNTLIDAAFDGRREAVERDYRRFRHEGLDPGAVLGSALRHALTLLATRLDNPDKTPSLMVASWRGLHFKRKASIEGQLATWPAGTLRQAVKALQEAILACRRAEPELAHALASAALLRVAEAGARRRR</sequence>
<dbReference type="Proteomes" id="UP000199048">
    <property type="component" value="Unassembled WGS sequence"/>
</dbReference>
<dbReference type="PANTHER" id="PTHR34388:SF1">
    <property type="entry name" value="DNA POLYMERASE III SUBUNIT DELTA"/>
    <property type="match status" value="1"/>
</dbReference>
<comment type="catalytic activity">
    <reaction evidence="7">
        <text>DNA(n) + a 2'-deoxyribonucleoside 5'-triphosphate = DNA(n+1) + diphosphate</text>
        <dbReference type="Rhea" id="RHEA:22508"/>
        <dbReference type="Rhea" id="RHEA-COMP:17339"/>
        <dbReference type="Rhea" id="RHEA-COMP:17340"/>
        <dbReference type="ChEBI" id="CHEBI:33019"/>
        <dbReference type="ChEBI" id="CHEBI:61560"/>
        <dbReference type="ChEBI" id="CHEBI:173112"/>
        <dbReference type="EC" id="2.7.7.7"/>
    </reaction>
</comment>
<dbReference type="EC" id="2.7.7.7" evidence="1"/>
<evidence type="ECO:0000256" key="7">
    <source>
        <dbReference type="ARBA" id="ARBA00049244"/>
    </source>
</evidence>
<dbReference type="InterPro" id="IPR008921">
    <property type="entry name" value="DNA_pol3_clamp-load_cplx_C"/>
</dbReference>
<keyword evidence="2" id="KW-0808">Transferase</keyword>
<evidence type="ECO:0000256" key="5">
    <source>
        <dbReference type="ARBA" id="ARBA00022932"/>
    </source>
</evidence>
<evidence type="ECO:0000256" key="4">
    <source>
        <dbReference type="ARBA" id="ARBA00022705"/>
    </source>
</evidence>
<organism evidence="8 9">
    <name type="scientific">Methylobacterium pseudosasicola</name>
    <dbReference type="NCBI Taxonomy" id="582667"/>
    <lineage>
        <taxon>Bacteria</taxon>
        <taxon>Pseudomonadati</taxon>
        <taxon>Pseudomonadota</taxon>
        <taxon>Alphaproteobacteria</taxon>
        <taxon>Hyphomicrobiales</taxon>
        <taxon>Methylobacteriaceae</taxon>
        <taxon>Methylobacterium</taxon>
    </lineage>
</organism>
<dbReference type="InterPro" id="IPR005790">
    <property type="entry name" value="DNA_polIII_delta"/>
</dbReference>
<proteinExistence type="inferred from homology"/>
<evidence type="ECO:0000256" key="2">
    <source>
        <dbReference type="ARBA" id="ARBA00022679"/>
    </source>
</evidence>
<evidence type="ECO:0000256" key="3">
    <source>
        <dbReference type="ARBA" id="ARBA00022695"/>
    </source>
</evidence>
<dbReference type="RefSeq" id="WP_092045298.1">
    <property type="nucleotide sequence ID" value="NZ_FOTK01000039.1"/>
</dbReference>
<reference evidence="9" key="1">
    <citation type="submission" date="2016-10" db="EMBL/GenBank/DDBJ databases">
        <authorList>
            <person name="Varghese N."/>
            <person name="Submissions S."/>
        </authorList>
    </citation>
    <scope>NUCLEOTIDE SEQUENCE [LARGE SCALE GENOMIC DNA]</scope>
    <source>
        <strain evidence="9">BL36</strain>
    </source>
</reference>
<dbReference type="GO" id="GO:0009360">
    <property type="term" value="C:DNA polymerase III complex"/>
    <property type="evidence" value="ECO:0007669"/>
    <property type="project" value="TreeGrafter"/>
</dbReference>
<evidence type="ECO:0000313" key="9">
    <source>
        <dbReference type="Proteomes" id="UP000199048"/>
    </source>
</evidence>
<dbReference type="SUPFAM" id="SSF52540">
    <property type="entry name" value="P-loop containing nucleoside triphosphate hydrolases"/>
    <property type="match status" value="1"/>
</dbReference>
<comment type="similarity">
    <text evidence="6">Belongs to the DNA polymerase HolA subunit family.</text>
</comment>
<name>A0A1I4S156_9HYPH</name>
<dbReference type="NCBIfam" id="TIGR01128">
    <property type="entry name" value="holA"/>
    <property type="match status" value="1"/>
</dbReference>
<gene>
    <name evidence="8" type="ORF">SAMN05192568_103917</name>
</gene>
<dbReference type="OrthoDB" id="9804983at2"/>